<proteinExistence type="predicted"/>
<sequence length="84" mass="9344">MPESSTGNILSICQDLSDHMQPFLMAKMKFLPWLSDTPIHIHDLKHLEQLSQDGLATGLDMASFSQALMISSPPSSTLWQMQAD</sequence>
<dbReference type="AlphaFoldDB" id="A0A2J6PWJ7"/>
<evidence type="ECO:0000313" key="1">
    <source>
        <dbReference type="EMBL" id="PMD18411.1"/>
    </source>
</evidence>
<dbReference type="EMBL" id="KZ613494">
    <property type="protein sequence ID" value="PMD18411.1"/>
    <property type="molecule type" value="Genomic_DNA"/>
</dbReference>
<accession>A0A2J6PWJ7</accession>
<dbReference type="Proteomes" id="UP000235672">
    <property type="component" value="Unassembled WGS sequence"/>
</dbReference>
<name>A0A2J6PWJ7_9HELO</name>
<keyword evidence="2" id="KW-1185">Reference proteome</keyword>
<evidence type="ECO:0000313" key="2">
    <source>
        <dbReference type="Proteomes" id="UP000235672"/>
    </source>
</evidence>
<gene>
    <name evidence="1" type="ORF">NA56DRAFT_647877</name>
</gene>
<organism evidence="1 2">
    <name type="scientific">Hyaloscypha hepaticicola</name>
    <dbReference type="NCBI Taxonomy" id="2082293"/>
    <lineage>
        <taxon>Eukaryota</taxon>
        <taxon>Fungi</taxon>
        <taxon>Dikarya</taxon>
        <taxon>Ascomycota</taxon>
        <taxon>Pezizomycotina</taxon>
        <taxon>Leotiomycetes</taxon>
        <taxon>Helotiales</taxon>
        <taxon>Hyaloscyphaceae</taxon>
        <taxon>Hyaloscypha</taxon>
    </lineage>
</organism>
<protein>
    <submittedName>
        <fullName evidence="1">Uncharacterized protein</fullName>
    </submittedName>
</protein>
<reference evidence="1 2" key="1">
    <citation type="submission" date="2016-05" db="EMBL/GenBank/DDBJ databases">
        <title>A degradative enzymes factory behind the ericoid mycorrhizal symbiosis.</title>
        <authorList>
            <consortium name="DOE Joint Genome Institute"/>
            <person name="Martino E."/>
            <person name="Morin E."/>
            <person name="Grelet G."/>
            <person name="Kuo A."/>
            <person name="Kohler A."/>
            <person name="Daghino S."/>
            <person name="Barry K."/>
            <person name="Choi C."/>
            <person name="Cichocki N."/>
            <person name="Clum A."/>
            <person name="Copeland A."/>
            <person name="Hainaut M."/>
            <person name="Haridas S."/>
            <person name="Labutti K."/>
            <person name="Lindquist E."/>
            <person name="Lipzen A."/>
            <person name="Khouja H.-R."/>
            <person name="Murat C."/>
            <person name="Ohm R."/>
            <person name="Olson A."/>
            <person name="Spatafora J."/>
            <person name="Veneault-Fourrey C."/>
            <person name="Henrissat B."/>
            <person name="Grigoriev I."/>
            <person name="Martin F."/>
            <person name="Perotto S."/>
        </authorList>
    </citation>
    <scope>NUCLEOTIDE SEQUENCE [LARGE SCALE GENOMIC DNA]</scope>
    <source>
        <strain evidence="1 2">UAMH 7357</strain>
    </source>
</reference>